<dbReference type="InterPro" id="IPR036864">
    <property type="entry name" value="Zn2-C6_fun-type_DNA-bd_sf"/>
</dbReference>
<dbReference type="SUPFAM" id="SSF57701">
    <property type="entry name" value="Zn2/Cys6 DNA-binding domain"/>
    <property type="match status" value="1"/>
</dbReference>
<evidence type="ECO:0000256" key="3">
    <source>
        <dbReference type="ARBA" id="ARBA00023015"/>
    </source>
</evidence>
<dbReference type="PANTHER" id="PTHR36206">
    <property type="entry name" value="ASPERCRYPTIN BIOSYNTHESIS CLUSTER-SPECIFIC TRANSCRIPTION REGULATOR ATNN-RELATED"/>
    <property type="match status" value="1"/>
</dbReference>
<keyword evidence="5" id="KW-0804">Transcription</keyword>
<dbReference type="SMART" id="SM00066">
    <property type="entry name" value="GAL4"/>
    <property type="match status" value="1"/>
</dbReference>
<accession>A0A6A6U9E5</accession>
<evidence type="ECO:0000256" key="1">
    <source>
        <dbReference type="ARBA" id="ARBA00022723"/>
    </source>
</evidence>
<dbReference type="InterPro" id="IPR001138">
    <property type="entry name" value="Zn2Cys6_DnaBD"/>
</dbReference>
<keyword evidence="3" id="KW-0805">Transcription regulation</keyword>
<evidence type="ECO:0000256" key="2">
    <source>
        <dbReference type="ARBA" id="ARBA00022833"/>
    </source>
</evidence>
<keyword evidence="6" id="KW-0539">Nucleus</keyword>
<feature type="compositionally biased region" description="Low complexity" evidence="7">
    <location>
        <begin position="10"/>
        <end position="22"/>
    </location>
</feature>
<evidence type="ECO:0000256" key="7">
    <source>
        <dbReference type="SAM" id="MobiDB-lite"/>
    </source>
</evidence>
<dbReference type="Pfam" id="PF00172">
    <property type="entry name" value="Zn_clus"/>
    <property type="match status" value="1"/>
</dbReference>
<dbReference type="EMBL" id="MU004237">
    <property type="protein sequence ID" value="KAF2667514.1"/>
    <property type="molecule type" value="Genomic_DNA"/>
</dbReference>
<dbReference type="Proteomes" id="UP000799302">
    <property type="component" value="Unassembled WGS sequence"/>
</dbReference>
<keyword evidence="2" id="KW-0862">Zinc</keyword>
<evidence type="ECO:0000256" key="4">
    <source>
        <dbReference type="ARBA" id="ARBA00023125"/>
    </source>
</evidence>
<evidence type="ECO:0000256" key="5">
    <source>
        <dbReference type="ARBA" id="ARBA00023163"/>
    </source>
</evidence>
<evidence type="ECO:0000259" key="8">
    <source>
        <dbReference type="PROSITE" id="PS50048"/>
    </source>
</evidence>
<organism evidence="9 10">
    <name type="scientific">Microthyrium microscopicum</name>
    <dbReference type="NCBI Taxonomy" id="703497"/>
    <lineage>
        <taxon>Eukaryota</taxon>
        <taxon>Fungi</taxon>
        <taxon>Dikarya</taxon>
        <taxon>Ascomycota</taxon>
        <taxon>Pezizomycotina</taxon>
        <taxon>Dothideomycetes</taxon>
        <taxon>Dothideomycetes incertae sedis</taxon>
        <taxon>Microthyriales</taxon>
        <taxon>Microthyriaceae</taxon>
        <taxon>Microthyrium</taxon>
    </lineage>
</organism>
<dbReference type="GO" id="GO:0000981">
    <property type="term" value="F:DNA-binding transcription factor activity, RNA polymerase II-specific"/>
    <property type="evidence" value="ECO:0007669"/>
    <property type="project" value="InterPro"/>
</dbReference>
<sequence length="568" mass="63463">MTDEAQHHFSSNSTSPMNSTSYPPTPMQNAYAYSPHIPPGHDYRQTTSVASMPHSVVSLPPLRMDAPVQHHHAYSHHHIPYSSGHAIPTYHTNAYRVMAHSGQPLSALGSPEYMRFPIHALSSPVTGRSNKKEIKRRTKTGCMTCRKRRIKCDEQHPICRNCVKSKRECLGYDPIFKPQSGQQSNQQMQSSVSPTATTPTSTATASSSAMVIPTPSNAQAPALPLTPISETHAPVIASHQHQQPARPPPPIHYSTSINTPYSNSAAKLPAMTPSVQVKPHSGVMIPVSVEKLFLERSLPPYNVLDLHGSMSQDTQNDIFTLYNNDLAPGFDSILEVKWYSEKGIDDVLKDHEMCRLLATLLTYYSRFKDVTSYDVESQCRTKALECKTVWSLLTLIRRNPPSEVPHGDSYQAQRQRLCYEEAICRLNTLEALLTNSILPSNPLDAISYPSNMVTSPEMQSQIDFWHSVGSFVATTDEKIMWSTIISVRDLLGNIENRDVIYSMMICRFFADRIDNFTASFSGPPTSESDPVNRALLAKTFLINEATGYGTNHPIQRISHMAVESWFHR</sequence>
<dbReference type="Gene3D" id="4.10.240.10">
    <property type="entry name" value="Zn(2)-C6 fungal-type DNA-binding domain"/>
    <property type="match status" value="1"/>
</dbReference>
<dbReference type="GO" id="GO:0003677">
    <property type="term" value="F:DNA binding"/>
    <property type="evidence" value="ECO:0007669"/>
    <property type="project" value="UniProtKB-KW"/>
</dbReference>
<dbReference type="CDD" id="cd00067">
    <property type="entry name" value="GAL4"/>
    <property type="match status" value="1"/>
</dbReference>
<gene>
    <name evidence="9" type="ORF">BT63DRAFT_456809</name>
</gene>
<keyword evidence="4" id="KW-0238">DNA-binding</keyword>
<reference evidence="9" key="1">
    <citation type="journal article" date="2020" name="Stud. Mycol.">
        <title>101 Dothideomycetes genomes: a test case for predicting lifestyles and emergence of pathogens.</title>
        <authorList>
            <person name="Haridas S."/>
            <person name="Albert R."/>
            <person name="Binder M."/>
            <person name="Bloem J."/>
            <person name="Labutti K."/>
            <person name="Salamov A."/>
            <person name="Andreopoulos B."/>
            <person name="Baker S."/>
            <person name="Barry K."/>
            <person name="Bills G."/>
            <person name="Bluhm B."/>
            <person name="Cannon C."/>
            <person name="Castanera R."/>
            <person name="Culley D."/>
            <person name="Daum C."/>
            <person name="Ezra D."/>
            <person name="Gonzalez J."/>
            <person name="Henrissat B."/>
            <person name="Kuo A."/>
            <person name="Liang C."/>
            <person name="Lipzen A."/>
            <person name="Lutzoni F."/>
            <person name="Magnuson J."/>
            <person name="Mondo S."/>
            <person name="Nolan M."/>
            <person name="Ohm R."/>
            <person name="Pangilinan J."/>
            <person name="Park H.-J."/>
            <person name="Ramirez L."/>
            <person name="Alfaro M."/>
            <person name="Sun H."/>
            <person name="Tritt A."/>
            <person name="Yoshinaga Y."/>
            <person name="Zwiers L.-H."/>
            <person name="Turgeon B."/>
            <person name="Goodwin S."/>
            <person name="Spatafora J."/>
            <person name="Crous P."/>
            <person name="Grigoriev I."/>
        </authorList>
    </citation>
    <scope>NUCLEOTIDE SEQUENCE</scope>
    <source>
        <strain evidence="9">CBS 115976</strain>
    </source>
</reference>
<evidence type="ECO:0000256" key="6">
    <source>
        <dbReference type="ARBA" id="ARBA00023242"/>
    </source>
</evidence>
<feature type="domain" description="Zn(2)-C6 fungal-type" evidence="8">
    <location>
        <begin position="141"/>
        <end position="169"/>
    </location>
</feature>
<keyword evidence="10" id="KW-1185">Reference proteome</keyword>
<dbReference type="AlphaFoldDB" id="A0A6A6U9E5"/>
<dbReference type="PROSITE" id="PS00463">
    <property type="entry name" value="ZN2_CY6_FUNGAL_1"/>
    <property type="match status" value="1"/>
</dbReference>
<keyword evidence="1" id="KW-0479">Metal-binding</keyword>
<dbReference type="OrthoDB" id="5375558at2759"/>
<feature type="region of interest" description="Disordered" evidence="7">
    <location>
        <begin position="179"/>
        <end position="207"/>
    </location>
</feature>
<name>A0A6A6U9E5_9PEZI</name>
<proteinExistence type="predicted"/>
<feature type="region of interest" description="Disordered" evidence="7">
    <location>
        <begin position="1"/>
        <end position="46"/>
    </location>
</feature>
<dbReference type="PANTHER" id="PTHR36206:SF13">
    <property type="entry name" value="TRANSCRIPTIONAL REGULATORY PROTEIN MOC3"/>
    <property type="match status" value="1"/>
</dbReference>
<protein>
    <recommendedName>
        <fullName evidence="8">Zn(2)-C6 fungal-type domain-containing protein</fullName>
    </recommendedName>
</protein>
<dbReference type="PROSITE" id="PS50048">
    <property type="entry name" value="ZN2_CY6_FUNGAL_2"/>
    <property type="match status" value="1"/>
</dbReference>
<dbReference type="InterPro" id="IPR052360">
    <property type="entry name" value="Transcr_Regulatory_Proteins"/>
</dbReference>
<evidence type="ECO:0000313" key="10">
    <source>
        <dbReference type="Proteomes" id="UP000799302"/>
    </source>
</evidence>
<evidence type="ECO:0000313" key="9">
    <source>
        <dbReference type="EMBL" id="KAF2667514.1"/>
    </source>
</evidence>
<dbReference type="GO" id="GO:0008270">
    <property type="term" value="F:zinc ion binding"/>
    <property type="evidence" value="ECO:0007669"/>
    <property type="project" value="InterPro"/>
</dbReference>